<dbReference type="GO" id="GO:0004674">
    <property type="term" value="F:protein serine/threonine kinase activity"/>
    <property type="evidence" value="ECO:0007669"/>
    <property type="project" value="TreeGrafter"/>
</dbReference>
<dbReference type="GO" id="GO:0005524">
    <property type="term" value="F:ATP binding"/>
    <property type="evidence" value="ECO:0007669"/>
    <property type="project" value="UniProtKB-UniRule"/>
</dbReference>
<name>A0A9P8PIK8_WICPI</name>
<dbReference type="SUPFAM" id="SSF56112">
    <property type="entry name" value="Protein kinase-like (PK-like)"/>
    <property type="match status" value="1"/>
</dbReference>
<evidence type="ECO:0000313" key="7">
    <source>
        <dbReference type="Proteomes" id="UP000774326"/>
    </source>
</evidence>
<evidence type="ECO:0000256" key="2">
    <source>
        <dbReference type="ARBA" id="ARBA00022840"/>
    </source>
</evidence>
<dbReference type="PANTHER" id="PTHR24346:SF42">
    <property type="entry name" value="SERINE_THREONINE-PROTEIN KINASE SIK3"/>
    <property type="match status" value="1"/>
</dbReference>
<dbReference type="GO" id="GO:0005737">
    <property type="term" value="C:cytoplasm"/>
    <property type="evidence" value="ECO:0007669"/>
    <property type="project" value="TreeGrafter"/>
</dbReference>
<dbReference type="Gene3D" id="1.10.510.10">
    <property type="entry name" value="Transferase(Phosphotransferase) domain 1"/>
    <property type="match status" value="1"/>
</dbReference>
<comment type="caution">
    <text evidence="6">The sequence shown here is derived from an EMBL/GenBank/DDBJ whole genome shotgun (WGS) entry which is preliminary data.</text>
</comment>
<dbReference type="InterPro" id="IPR000719">
    <property type="entry name" value="Prot_kinase_dom"/>
</dbReference>
<evidence type="ECO:0000259" key="5">
    <source>
        <dbReference type="PROSITE" id="PS50011"/>
    </source>
</evidence>
<keyword evidence="2 3" id="KW-0067">ATP-binding</keyword>
<dbReference type="OrthoDB" id="410920at2759"/>
<evidence type="ECO:0000256" key="4">
    <source>
        <dbReference type="SAM" id="MobiDB-lite"/>
    </source>
</evidence>
<gene>
    <name evidence="6" type="ORF">WICPIJ_009945</name>
</gene>
<feature type="compositionally biased region" description="Low complexity" evidence="4">
    <location>
        <begin position="69"/>
        <end position="78"/>
    </location>
</feature>
<dbReference type="PROSITE" id="PS50011">
    <property type="entry name" value="PROTEIN_KINASE_DOM"/>
    <property type="match status" value="1"/>
</dbReference>
<evidence type="ECO:0000313" key="6">
    <source>
        <dbReference type="EMBL" id="KAH3672973.1"/>
    </source>
</evidence>
<dbReference type="GO" id="GO:0035556">
    <property type="term" value="P:intracellular signal transduction"/>
    <property type="evidence" value="ECO:0007669"/>
    <property type="project" value="TreeGrafter"/>
</dbReference>
<keyword evidence="7" id="KW-1185">Reference proteome</keyword>
<feature type="domain" description="Protein kinase" evidence="5">
    <location>
        <begin position="338"/>
        <end position="638"/>
    </location>
</feature>
<dbReference type="PROSITE" id="PS00107">
    <property type="entry name" value="PROTEIN_KINASE_ATP"/>
    <property type="match status" value="1"/>
</dbReference>
<dbReference type="InterPro" id="IPR008271">
    <property type="entry name" value="Ser/Thr_kinase_AS"/>
</dbReference>
<accession>A0A9P8PIK8</accession>
<keyword evidence="1 3" id="KW-0547">Nucleotide-binding</keyword>
<dbReference type="InterPro" id="IPR011009">
    <property type="entry name" value="Kinase-like_dom_sf"/>
</dbReference>
<proteinExistence type="predicted"/>
<organism evidence="6 7">
    <name type="scientific">Wickerhamomyces pijperi</name>
    <name type="common">Yeast</name>
    <name type="synonym">Pichia pijperi</name>
    <dbReference type="NCBI Taxonomy" id="599730"/>
    <lineage>
        <taxon>Eukaryota</taxon>
        <taxon>Fungi</taxon>
        <taxon>Dikarya</taxon>
        <taxon>Ascomycota</taxon>
        <taxon>Saccharomycotina</taxon>
        <taxon>Saccharomycetes</taxon>
        <taxon>Phaffomycetales</taxon>
        <taxon>Wickerhamomycetaceae</taxon>
        <taxon>Wickerhamomyces</taxon>
    </lineage>
</organism>
<protein>
    <recommendedName>
        <fullName evidence="5">Protein kinase domain-containing protein</fullName>
    </recommendedName>
</protein>
<reference evidence="6" key="2">
    <citation type="submission" date="2021-01" db="EMBL/GenBank/DDBJ databases">
        <authorList>
            <person name="Schikora-Tamarit M.A."/>
        </authorList>
    </citation>
    <scope>NUCLEOTIDE SEQUENCE</scope>
    <source>
        <strain evidence="6">CBS2887</strain>
    </source>
</reference>
<dbReference type="Gene3D" id="3.30.200.20">
    <property type="entry name" value="Phosphorylase Kinase, domain 1"/>
    <property type="match status" value="1"/>
</dbReference>
<dbReference type="Proteomes" id="UP000774326">
    <property type="component" value="Unassembled WGS sequence"/>
</dbReference>
<dbReference type="AlphaFoldDB" id="A0A9P8PIK8"/>
<sequence>MPNQARLGSPAPLFTNKFTGRSDGVNNIDNNANNAAKDCNVSQAADGTIQEAIDTIPSAESEAKLRKMSSSTTTGSASQQPDLFKVPSHQASRRSIDQVLPLKLQTTPEPENISTFRIPQSAPLTASSSLNSSTIGSGNLSSGYEATSPVFESITELPTPIVQSNVSSPYKNAQRSPVKTAKFDMYGSLGMRPLPVRSPSFNNPFLNTSTSNSTANMNGLTQHQNYKQHNRIVSEIAPSGVTLDPNASRSGTSNLHHKRIVSTPLSEENEVIVKHQNSGITNNIEREKSNTKLSAHLDSSSTTSAQIIPNDATSSIATQSSSDIVYQGTDLRGHTHLWRHVKQVGKGNFSVVVLGQLIRESTKQGSLQQVAIKIVHLKADPKNRDRVESSLTRELDLLKVMNHPSIITLVALHVLEETYYIFTPYFEGGDLFELASLQRLDFPPILIRRIFAELASAVRYLHHNNIVHRDLKLENILINYTRPEILAMCSRNSNNFPFDKPIITLTDFGLSRAIDPQNPILTTRCGSEDYVPPELLIGLPYDGRQTDSWALGVLLYALMENRLPFDLPPNRSARSGRQVRATHRIARIEWCWVRFADDEQGVTWQSEDWDGAKRIVEGLLVKRDKRWTSAQVCQTEYVRGVFNNDVFLGENDGLRIVDGINIEGDVRREV</sequence>
<reference evidence="6" key="1">
    <citation type="journal article" date="2021" name="Open Biol.">
        <title>Shared evolutionary footprints suggest mitochondrial oxidative damage underlies multiple complex I losses in fungi.</title>
        <authorList>
            <person name="Schikora-Tamarit M.A."/>
            <person name="Marcet-Houben M."/>
            <person name="Nosek J."/>
            <person name="Gabaldon T."/>
        </authorList>
    </citation>
    <scope>NUCLEOTIDE SEQUENCE</scope>
    <source>
        <strain evidence="6">CBS2887</strain>
    </source>
</reference>
<dbReference type="PROSITE" id="PS00108">
    <property type="entry name" value="PROTEIN_KINASE_ST"/>
    <property type="match status" value="1"/>
</dbReference>
<evidence type="ECO:0000256" key="3">
    <source>
        <dbReference type="PROSITE-ProRule" id="PRU10141"/>
    </source>
</evidence>
<dbReference type="Pfam" id="PF00069">
    <property type="entry name" value="Pkinase"/>
    <property type="match status" value="1"/>
</dbReference>
<dbReference type="SMART" id="SM00220">
    <property type="entry name" value="S_TKc"/>
    <property type="match status" value="1"/>
</dbReference>
<feature type="binding site" evidence="3">
    <location>
        <position position="373"/>
    </location>
    <ligand>
        <name>ATP</name>
        <dbReference type="ChEBI" id="CHEBI:30616"/>
    </ligand>
</feature>
<dbReference type="InterPro" id="IPR017441">
    <property type="entry name" value="Protein_kinase_ATP_BS"/>
</dbReference>
<dbReference type="PANTHER" id="PTHR24346">
    <property type="entry name" value="MAP/MICROTUBULE AFFINITY-REGULATING KINASE"/>
    <property type="match status" value="1"/>
</dbReference>
<dbReference type="EMBL" id="JAEUBG010005724">
    <property type="protein sequence ID" value="KAH3672973.1"/>
    <property type="molecule type" value="Genomic_DNA"/>
</dbReference>
<evidence type="ECO:0000256" key="1">
    <source>
        <dbReference type="ARBA" id="ARBA00022741"/>
    </source>
</evidence>
<feature type="region of interest" description="Disordered" evidence="4">
    <location>
        <begin position="60"/>
        <end position="92"/>
    </location>
</feature>
<dbReference type="GO" id="GO:0000226">
    <property type="term" value="P:microtubule cytoskeleton organization"/>
    <property type="evidence" value="ECO:0007669"/>
    <property type="project" value="TreeGrafter"/>
</dbReference>